<protein>
    <recommendedName>
        <fullName evidence="6">Short chain amide porin</fullName>
    </recommendedName>
</protein>
<name>A0A1M6U694_9FLAO</name>
<dbReference type="RefSeq" id="WP_229731850.1">
    <property type="nucleotide sequence ID" value="NZ_BMFL01000010.1"/>
</dbReference>
<feature type="chain" id="PRO_5013200871" description="Short chain amide porin" evidence="1">
    <location>
        <begin position="19"/>
        <end position="471"/>
    </location>
</feature>
<evidence type="ECO:0000313" key="4">
    <source>
        <dbReference type="Proteomes" id="UP000184120"/>
    </source>
</evidence>
<accession>A0A1M6U694</accession>
<keyword evidence="1" id="KW-0732">Signal</keyword>
<reference evidence="3" key="3">
    <citation type="submission" date="2016-11" db="EMBL/GenBank/DDBJ databases">
        <authorList>
            <person name="Jaros S."/>
            <person name="Januszkiewicz K."/>
            <person name="Wedrychowicz H."/>
        </authorList>
    </citation>
    <scope>NUCLEOTIDE SEQUENCE [LARGE SCALE GENOMIC DNA]</scope>
    <source>
        <strain evidence="3">DSM 27989</strain>
    </source>
</reference>
<dbReference type="STRING" id="1434701.SAMN05443634_102227"/>
<dbReference type="EMBL" id="BMFL01000010">
    <property type="protein sequence ID" value="GGE99822.1"/>
    <property type="molecule type" value="Genomic_DNA"/>
</dbReference>
<dbReference type="Proteomes" id="UP000184120">
    <property type="component" value="Unassembled WGS sequence"/>
</dbReference>
<gene>
    <name evidence="2" type="ORF">GCM10010984_16760</name>
    <name evidence="3" type="ORF">SAMN05443634_102227</name>
</gene>
<feature type="signal peptide" evidence="1">
    <location>
        <begin position="1"/>
        <end position="18"/>
    </location>
</feature>
<evidence type="ECO:0008006" key="6">
    <source>
        <dbReference type="Google" id="ProtNLM"/>
    </source>
</evidence>
<keyword evidence="5" id="KW-1185">Reference proteome</keyword>
<reference evidence="2" key="1">
    <citation type="journal article" date="2014" name="Int. J. Syst. Evol. Microbiol.">
        <title>Complete genome of a new Firmicutes species belonging to the dominant human colonic microbiota ('Ruminococcus bicirculans') reveals two chromosomes and a selective capacity to utilize plant glucans.</title>
        <authorList>
            <consortium name="NISC Comparative Sequencing Program"/>
            <person name="Wegmann U."/>
            <person name="Louis P."/>
            <person name="Goesmann A."/>
            <person name="Henrissat B."/>
            <person name="Duncan S.H."/>
            <person name="Flint H.J."/>
        </authorList>
    </citation>
    <scope>NUCLEOTIDE SEQUENCE</scope>
    <source>
        <strain evidence="2">CGMCC 1.12707</strain>
    </source>
</reference>
<organism evidence="3 4">
    <name type="scientific">Chishuiella changwenlii</name>
    <dbReference type="NCBI Taxonomy" id="1434701"/>
    <lineage>
        <taxon>Bacteria</taxon>
        <taxon>Pseudomonadati</taxon>
        <taxon>Bacteroidota</taxon>
        <taxon>Flavobacteriia</taxon>
        <taxon>Flavobacteriales</taxon>
        <taxon>Weeksellaceae</taxon>
        <taxon>Chishuiella</taxon>
    </lineage>
</organism>
<evidence type="ECO:0000313" key="2">
    <source>
        <dbReference type="EMBL" id="GGE99822.1"/>
    </source>
</evidence>
<proteinExistence type="predicted"/>
<dbReference type="EMBL" id="FRBH01000002">
    <property type="protein sequence ID" value="SHK64689.1"/>
    <property type="molecule type" value="Genomic_DNA"/>
</dbReference>
<evidence type="ECO:0000313" key="3">
    <source>
        <dbReference type="EMBL" id="SHK64689.1"/>
    </source>
</evidence>
<evidence type="ECO:0000313" key="5">
    <source>
        <dbReference type="Proteomes" id="UP000650994"/>
    </source>
</evidence>
<sequence length="471" mass="52557">MKLKILLTTFAFSGFLFAQDSINVIEEKIEEPKQGPKFKTSLGEIKLNLDESGDKNIKFGLSSQIWLRSIDNNPGTLVNGIPQTSTYDASLRRMRISISAQLSNYYSIVMQLGINNQSFISGGGAGTGANGQGKKPQIFFMDAYNELAIIPRKDEIKKKENKHHLYIGAGLHGWAGVSRMTNASTTKLLTADLPVFNFPNIEVSDQFSRQFGVFVHGEYDKFNYRIAVNKPFATNRNPEVGQIVDNNQSGKLSYAAYGMYQFFDKENTATSFFAGTYLGSKKVFNIGAGFYSNNDATLSQPTEGVFKSHNEFIFGADAFLDMPIGRKAREMSISLYSVFYRYNFGPNYLRTTGLLNPGTADPNFTGTKALEGFGNARFLLGTGNIWYSQAGFVLPKFSDRVKLQPFFAYALKDLEALNEIGNYFDIGANLFILAQNAKVAYQYSSRPLYTQDTKEVFTIRGEHLITLQIAF</sequence>
<evidence type="ECO:0000256" key="1">
    <source>
        <dbReference type="SAM" id="SignalP"/>
    </source>
</evidence>
<reference evidence="4" key="2">
    <citation type="submission" date="2016-11" db="EMBL/GenBank/DDBJ databases">
        <authorList>
            <person name="Varghese N."/>
            <person name="Submissions S."/>
        </authorList>
    </citation>
    <scope>NUCLEOTIDE SEQUENCE [LARGE SCALE GENOMIC DNA]</scope>
    <source>
        <strain evidence="4">DSM 27989</strain>
    </source>
</reference>
<dbReference type="Proteomes" id="UP000650994">
    <property type="component" value="Unassembled WGS sequence"/>
</dbReference>
<reference evidence="5" key="4">
    <citation type="journal article" date="2019" name="Int. J. Syst. Evol. Microbiol.">
        <title>The Global Catalogue of Microorganisms (GCM) 10K type strain sequencing project: providing services to taxonomists for standard genome sequencing and annotation.</title>
        <authorList>
            <consortium name="The Broad Institute Genomics Platform"/>
            <consortium name="The Broad Institute Genome Sequencing Center for Infectious Disease"/>
            <person name="Wu L."/>
            <person name="Ma J."/>
        </authorList>
    </citation>
    <scope>NUCLEOTIDE SEQUENCE [LARGE SCALE GENOMIC DNA]</scope>
    <source>
        <strain evidence="5">CGMCC 1.12707</strain>
    </source>
</reference>
<reference evidence="2" key="5">
    <citation type="submission" date="2024-05" db="EMBL/GenBank/DDBJ databases">
        <authorList>
            <person name="Sun Q."/>
            <person name="Zhou Y."/>
        </authorList>
    </citation>
    <scope>NUCLEOTIDE SEQUENCE</scope>
    <source>
        <strain evidence="2">CGMCC 1.12707</strain>
    </source>
</reference>
<dbReference type="AlphaFoldDB" id="A0A1M6U694"/>